<keyword evidence="4" id="KW-1185">Reference proteome</keyword>
<dbReference type="Proteomes" id="UP000078492">
    <property type="component" value="Unassembled WGS sequence"/>
</dbReference>
<dbReference type="Pfam" id="PF03067">
    <property type="entry name" value="LPMO_10"/>
    <property type="match status" value="1"/>
</dbReference>
<sequence>MAFTKLFVLTLITAINLQEIYGHGMMMDPINRSSAWRKGFPVEPNYTDNEHFCGGYGIQHGTNGGKCGECGDNYALSRPRPNENGGIYGTGVIVQKLLLYCQCVYYIIFHLRRYKAGSTIDVTVKLTAAHLGYFEFSLCPLKSNQELETDKCFNTYPLPRADGKGYRYPIAVNVAKEYTISLILPKNVTCKQCVLRWHYNTGNSWGTCEDGAQRVGCGPQETFRSCADVTITN</sequence>
<dbReference type="AlphaFoldDB" id="A0A151IX30"/>
<evidence type="ECO:0000313" key="4">
    <source>
        <dbReference type="Proteomes" id="UP000078492"/>
    </source>
</evidence>
<feature type="domain" description="Chitin-binding type-4" evidence="2">
    <location>
        <begin position="23"/>
        <end position="229"/>
    </location>
</feature>
<dbReference type="STRING" id="471704.A0A151IX30"/>
<proteinExistence type="predicted"/>
<dbReference type="PANTHER" id="PTHR21113:SF4">
    <property type="entry name" value="CHITIN-BINDING TYPE-4 DOMAIN-CONTAINING PROTEIN"/>
    <property type="match status" value="1"/>
</dbReference>
<dbReference type="InterPro" id="IPR004302">
    <property type="entry name" value="Cellulose/chitin-bd_N"/>
</dbReference>
<dbReference type="PANTHER" id="PTHR21113">
    <property type="entry name" value="AGAP001705-PA"/>
    <property type="match status" value="1"/>
</dbReference>
<organism evidence="3 4">
    <name type="scientific">Trachymyrmex cornetzi</name>
    <dbReference type="NCBI Taxonomy" id="471704"/>
    <lineage>
        <taxon>Eukaryota</taxon>
        <taxon>Metazoa</taxon>
        <taxon>Ecdysozoa</taxon>
        <taxon>Arthropoda</taxon>
        <taxon>Hexapoda</taxon>
        <taxon>Insecta</taxon>
        <taxon>Pterygota</taxon>
        <taxon>Neoptera</taxon>
        <taxon>Endopterygota</taxon>
        <taxon>Hymenoptera</taxon>
        <taxon>Apocrita</taxon>
        <taxon>Aculeata</taxon>
        <taxon>Formicoidea</taxon>
        <taxon>Formicidae</taxon>
        <taxon>Myrmicinae</taxon>
        <taxon>Trachymyrmex</taxon>
    </lineage>
</organism>
<keyword evidence="1" id="KW-0732">Signal</keyword>
<name>A0A151IX30_9HYME</name>
<accession>A0A151IX30</accession>
<evidence type="ECO:0000256" key="1">
    <source>
        <dbReference type="SAM" id="SignalP"/>
    </source>
</evidence>
<evidence type="ECO:0000313" key="3">
    <source>
        <dbReference type="EMBL" id="KYN12381.1"/>
    </source>
</evidence>
<feature type="chain" id="PRO_5007582362" description="Chitin-binding type-4 domain-containing protein" evidence="1">
    <location>
        <begin position="23"/>
        <end position="233"/>
    </location>
</feature>
<gene>
    <name evidence="3" type="ORF">ALC57_15447</name>
</gene>
<feature type="signal peptide" evidence="1">
    <location>
        <begin position="1"/>
        <end position="22"/>
    </location>
</feature>
<evidence type="ECO:0000259" key="2">
    <source>
        <dbReference type="Pfam" id="PF03067"/>
    </source>
</evidence>
<reference evidence="3 4" key="1">
    <citation type="submission" date="2015-09" db="EMBL/GenBank/DDBJ databases">
        <title>Trachymyrmex cornetzi WGS genome.</title>
        <authorList>
            <person name="Nygaard S."/>
            <person name="Hu H."/>
            <person name="Boomsma J."/>
            <person name="Zhang G."/>
        </authorList>
    </citation>
    <scope>NUCLEOTIDE SEQUENCE [LARGE SCALE GENOMIC DNA]</scope>
    <source>
        <strain evidence="3">Tcor2-1</strain>
        <tissue evidence="3">Whole body</tissue>
    </source>
</reference>
<protein>
    <recommendedName>
        <fullName evidence="2">Chitin-binding type-4 domain-containing protein</fullName>
    </recommendedName>
</protein>
<dbReference type="EMBL" id="KQ980834">
    <property type="protein sequence ID" value="KYN12381.1"/>
    <property type="molecule type" value="Genomic_DNA"/>
</dbReference>